<accession>A0A699Z310</accession>
<evidence type="ECO:0000313" key="2">
    <source>
        <dbReference type="Proteomes" id="UP000485058"/>
    </source>
</evidence>
<evidence type="ECO:0000313" key="1">
    <source>
        <dbReference type="EMBL" id="GFH13374.1"/>
    </source>
</evidence>
<organism evidence="1 2">
    <name type="scientific">Haematococcus lacustris</name>
    <name type="common">Green alga</name>
    <name type="synonym">Haematococcus pluvialis</name>
    <dbReference type="NCBI Taxonomy" id="44745"/>
    <lineage>
        <taxon>Eukaryota</taxon>
        <taxon>Viridiplantae</taxon>
        <taxon>Chlorophyta</taxon>
        <taxon>core chlorophytes</taxon>
        <taxon>Chlorophyceae</taxon>
        <taxon>CS clade</taxon>
        <taxon>Chlamydomonadales</taxon>
        <taxon>Haematococcaceae</taxon>
        <taxon>Haematococcus</taxon>
    </lineage>
</organism>
<name>A0A699Z310_HAELA</name>
<dbReference type="Proteomes" id="UP000485058">
    <property type="component" value="Unassembled WGS sequence"/>
</dbReference>
<sequence length="66" mass="6981">MEGHAPGPASQRVAQRVPCRGQQTQPHQCAARCATCRQGPGVGCRASRERATALVPRGRSYAGVTH</sequence>
<dbReference type="AlphaFoldDB" id="A0A699Z310"/>
<dbReference type="EMBL" id="BLLF01000605">
    <property type="protein sequence ID" value="GFH13374.1"/>
    <property type="molecule type" value="Genomic_DNA"/>
</dbReference>
<comment type="caution">
    <text evidence="1">The sequence shown here is derived from an EMBL/GenBank/DDBJ whole genome shotgun (WGS) entry which is preliminary data.</text>
</comment>
<protein>
    <submittedName>
        <fullName evidence="1">Uncharacterized protein</fullName>
    </submittedName>
</protein>
<gene>
    <name evidence="1" type="ORF">HaLaN_09248</name>
</gene>
<proteinExistence type="predicted"/>
<keyword evidence="2" id="KW-1185">Reference proteome</keyword>
<reference evidence="1 2" key="1">
    <citation type="submission" date="2020-02" db="EMBL/GenBank/DDBJ databases">
        <title>Draft genome sequence of Haematococcus lacustris strain NIES-144.</title>
        <authorList>
            <person name="Morimoto D."/>
            <person name="Nakagawa S."/>
            <person name="Yoshida T."/>
            <person name="Sawayama S."/>
        </authorList>
    </citation>
    <scope>NUCLEOTIDE SEQUENCE [LARGE SCALE GENOMIC DNA]</scope>
    <source>
        <strain evidence="1 2">NIES-144</strain>
    </source>
</reference>